<dbReference type="EMBL" id="JAUSUZ010000001">
    <property type="protein sequence ID" value="MDQ0363390.1"/>
    <property type="molecule type" value="Genomic_DNA"/>
</dbReference>
<proteinExistence type="predicted"/>
<name>A0AAE4AU33_9ACTN</name>
<accession>A0AAE4AU33</accession>
<organism evidence="1 2">
    <name type="scientific">Catenuloplanes indicus</name>
    <dbReference type="NCBI Taxonomy" id="137267"/>
    <lineage>
        <taxon>Bacteria</taxon>
        <taxon>Bacillati</taxon>
        <taxon>Actinomycetota</taxon>
        <taxon>Actinomycetes</taxon>
        <taxon>Micromonosporales</taxon>
        <taxon>Micromonosporaceae</taxon>
        <taxon>Catenuloplanes</taxon>
    </lineage>
</organism>
<evidence type="ECO:0000313" key="1">
    <source>
        <dbReference type="EMBL" id="MDQ0363390.1"/>
    </source>
</evidence>
<keyword evidence="2" id="KW-1185">Reference proteome</keyword>
<dbReference type="Proteomes" id="UP001240236">
    <property type="component" value="Unassembled WGS sequence"/>
</dbReference>
<gene>
    <name evidence="1" type="ORF">J2S42_000059</name>
</gene>
<dbReference type="AlphaFoldDB" id="A0AAE4AU33"/>
<evidence type="ECO:0000313" key="2">
    <source>
        <dbReference type="Proteomes" id="UP001240236"/>
    </source>
</evidence>
<comment type="caution">
    <text evidence="1">The sequence shown here is derived from an EMBL/GenBank/DDBJ whole genome shotgun (WGS) entry which is preliminary data.</text>
</comment>
<reference evidence="1 2" key="1">
    <citation type="submission" date="2023-07" db="EMBL/GenBank/DDBJ databases">
        <title>Sequencing the genomes of 1000 actinobacteria strains.</title>
        <authorList>
            <person name="Klenk H.-P."/>
        </authorList>
    </citation>
    <scope>NUCLEOTIDE SEQUENCE [LARGE SCALE GENOMIC DNA]</scope>
    <source>
        <strain evidence="1 2">DSM 44709</strain>
    </source>
</reference>
<sequence length="75" mass="8422">MTSPLILIPTHRLDPAEPHIIAEPDACTLCGIPRREHGQHYFAGHEGDDRKGWVAPDNQTRLARMRARRAARTTA</sequence>
<dbReference type="RefSeq" id="WP_307233984.1">
    <property type="nucleotide sequence ID" value="NZ_JAUSUZ010000001.1"/>
</dbReference>
<protein>
    <submittedName>
        <fullName evidence="1">Uncharacterized protein</fullName>
    </submittedName>
</protein>